<gene>
    <name evidence="1" type="ORF">Tci_028977</name>
</gene>
<dbReference type="AlphaFoldDB" id="A0A6L2L782"/>
<sequence>MDNPNITIEEYIRLEEEKAQKRRKVFNWKTAKYGKIWCDEDVRDLRISFEESGDEDYMVIFDKISFSYKIISANDLKMDLETDNEKVNMPSFPSPKPTVSCLNDLDFFKDFENEFPAIVYNDALTSKSDFLTEPTLSPQHIYEFDLNDETSLFEYDEVEQNILYFNDLFSFNIIYPDDLKSDKDNDGNEIDMIQSSEDMALPPRDQRYQYLRFERLQYTKGDIANFKITLAKIYRREVHRVQVFDFGGLPDLMAKGLSSRMLIEHRDAQGQSLFTSQAWRRPFDIRGMLVHELILEFFSTFRFGEVVIDLDIAGALQFQLGGARHHISWRQFILALRVHTAEEMETVGFNAYWAKSARQIPDKDDLRDYWIGISSTGDFLGTAQSYTSFRDLILRLCHRRFVTGRKSEALISGGDEDEEMHQAVPPPTMTQGERIARLEEEVHGMHEILQGQREVLDSIACDFSRFNTWTVTSLSRMMDKAGVTYTRYSESSVEYQRCTVRQRTDEPSTSATP</sequence>
<reference evidence="1" key="1">
    <citation type="journal article" date="2019" name="Sci. Rep.">
        <title>Draft genome of Tanacetum cinerariifolium, the natural source of mosquito coil.</title>
        <authorList>
            <person name="Yamashiro T."/>
            <person name="Shiraishi A."/>
            <person name="Satake H."/>
            <person name="Nakayama K."/>
        </authorList>
    </citation>
    <scope>NUCLEOTIDE SEQUENCE</scope>
</reference>
<name>A0A6L2L782_TANCI</name>
<comment type="caution">
    <text evidence="1">The sequence shown here is derived from an EMBL/GenBank/DDBJ whole genome shotgun (WGS) entry which is preliminary data.</text>
</comment>
<organism evidence="1">
    <name type="scientific">Tanacetum cinerariifolium</name>
    <name type="common">Dalmatian daisy</name>
    <name type="synonym">Chrysanthemum cinerariifolium</name>
    <dbReference type="NCBI Taxonomy" id="118510"/>
    <lineage>
        <taxon>Eukaryota</taxon>
        <taxon>Viridiplantae</taxon>
        <taxon>Streptophyta</taxon>
        <taxon>Embryophyta</taxon>
        <taxon>Tracheophyta</taxon>
        <taxon>Spermatophyta</taxon>
        <taxon>Magnoliopsida</taxon>
        <taxon>eudicotyledons</taxon>
        <taxon>Gunneridae</taxon>
        <taxon>Pentapetalae</taxon>
        <taxon>asterids</taxon>
        <taxon>campanulids</taxon>
        <taxon>Asterales</taxon>
        <taxon>Asteraceae</taxon>
        <taxon>Asteroideae</taxon>
        <taxon>Anthemideae</taxon>
        <taxon>Anthemidinae</taxon>
        <taxon>Tanacetum</taxon>
    </lineage>
</organism>
<dbReference type="EMBL" id="BKCJ010003758">
    <property type="protein sequence ID" value="GEU56999.1"/>
    <property type="molecule type" value="Genomic_DNA"/>
</dbReference>
<protein>
    <submittedName>
        <fullName evidence="1">Uncharacterized protein</fullName>
    </submittedName>
</protein>
<evidence type="ECO:0000313" key="1">
    <source>
        <dbReference type="EMBL" id="GEU56999.1"/>
    </source>
</evidence>
<accession>A0A6L2L782</accession>
<proteinExistence type="predicted"/>